<protein>
    <submittedName>
        <fullName evidence="1">Uncharacterized protein</fullName>
    </submittedName>
</protein>
<gene>
    <name evidence="1" type="ORF">FHS83_000627</name>
</gene>
<comment type="caution">
    <text evidence="1">The sequence shown here is derived from an EMBL/GenBank/DDBJ whole genome shotgun (WGS) entry which is preliminary data.</text>
</comment>
<dbReference type="Proteomes" id="UP000570514">
    <property type="component" value="Unassembled WGS sequence"/>
</dbReference>
<evidence type="ECO:0000313" key="1">
    <source>
        <dbReference type="EMBL" id="NIK87309.1"/>
    </source>
</evidence>
<reference evidence="1 2" key="1">
    <citation type="submission" date="2020-03" db="EMBL/GenBank/DDBJ databases">
        <title>Genomic Encyclopedia of Type Strains, Phase IV (KMG-IV): sequencing the most valuable type-strain genomes for metagenomic binning, comparative biology and taxonomic classification.</title>
        <authorList>
            <person name="Goeker M."/>
        </authorList>
    </citation>
    <scope>NUCLEOTIDE SEQUENCE [LARGE SCALE GENOMIC DNA]</scope>
    <source>
        <strain evidence="1 2">DSM 19867</strain>
    </source>
</reference>
<accession>A0A846MVR5</accession>
<dbReference type="AlphaFoldDB" id="A0A846MVR5"/>
<keyword evidence="2" id="KW-1185">Reference proteome</keyword>
<proteinExistence type="predicted"/>
<organism evidence="1 2">
    <name type="scientific">Rhizomicrobium palustre</name>
    <dbReference type="NCBI Taxonomy" id="189966"/>
    <lineage>
        <taxon>Bacteria</taxon>
        <taxon>Pseudomonadati</taxon>
        <taxon>Pseudomonadota</taxon>
        <taxon>Alphaproteobacteria</taxon>
        <taxon>Micropepsales</taxon>
        <taxon>Micropepsaceae</taxon>
        <taxon>Rhizomicrobium</taxon>
    </lineage>
</organism>
<dbReference type="EMBL" id="JAASRM010000001">
    <property type="protein sequence ID" value="NIK87309.1"/>
    <property type="molecule type" value="Genomic_DNA"/>
</dbReference>
<evidence type="ECO:0000313" key="2">
    <source>
        <dbReference type="Proteomes" id="UP000570514"/>
    </source>
</evidence>
<name>A0A846MVR5_9PROT</name>
<sequence length="63" mass="6988">MTGGISICVTPLTYDILTRFVTGLWLEPTPARRDGQTPQIPREAHAKTYISASLSSRNRIVDD</sequence>